<dbReference type="InterPro" id="IPR015424">
    <property type="entry name" value="PyrdxlP-dep_Trfase"/>
</dbReference>
<dbReference type="EMBL" id="JACBKZ010000004">
    <property type="protein sequence ID" value="KAF5953256.1"/>
    <property type="molecule type" value="Genomic_DNA"/>
</dbReference>
<evidence type="ECO:0000313" key="3">
    <source>
        <dbReference type="EMBL" id="KAF5953256.1"/>
    </source>
</evidence>
<dbReference type="InterPro" id="IPR015421">
    <property type="entry name" value="PyrdxlP-dep_Trfase_major"/>
</dbReference>
<reference evidence="4" key="1">
    <citation type="journal article" date="2020" name="Nat. Commun.">
        <title>Genome assembly of wild tea tree DASZ reveals pedigree and selection history of tea varieties.</title>
        <authorList>
            <person name="Zhang W."/>
            <person name="Zhang Y."/>
            <person name="Qiu H."/>
            <person name="Guo Y."/>
            <person name="Wan H."/>
            <person name="Zhang X."/>
            <person name="Scossa F."/>
            <person name="Alseekh S."/>
            <person name="Zhang Q."/>
            <person name="Wang P."/>
            <person name="Xu L."/>
            <person name="Schmidt M.H."/>
            <person name="Jia X."/>
            <person name="Li D."/>
            <person name="Zhu A."/>
            <person name="Guo F."/>
            <person name="Chen W."/>
            <person name="Ni D."/>
            <person name="Usadel B."/>
            <person name="Fernie A.R."/>
            <person name="Wen W."/>
        </authorList>
    </citation>
    <scope>NUCLEOTIDE SEQUENCE [LARGE SCALE GENOMIC DNA]</scope>
    <source>
        <strain evidence="4">cv. G240</strain>
    </source>
</reference>
<evidence type="ECO:0000256" key="1">
    <source>
        <dbReference type="ARBA" id="ARBA00022898"/>
    </source>
</evidence>
<dbReference type="PANTHER" id="PTHR43795:SF74">
    <property type="entry name" value="1-AMINOCYCLOPROPANE-1-CARBOXYLATE SYNTHASE-LIKE PROTEIN 1"/>
    <property type="match status" value="1"/>
</dbReference>
<dbReference type="InterPro" id="IPR050478">
    <property type="entry name" value="Ethylene_sulfur-biosynth"/>
</dbReference>
<dbReference type="Pfam" id="PF00155">
    <property type="entry name" value="Aminotran_1_2"/>
    <property type="match status" value="1"/>
</dbReference>
<reference evidence="3 4" key="2">
    <citation type="submission" date="2020-07" db="EMBL/GenBank/DDBJ databases">
        <title>Genome assembly of wild tea tree DASZ reveals pedigree and selection history of tea varieties.</title>
        <authorList>
            <person name="Zhang W."/>
        </authorList>
    </citation>
    <scope>NUCLEOTIDE SEQUENCE [LARGE SCALE GENOMIC DNA]</scope>
    <source>
        <strain evidence="4">cv. G240</strain>
        <tissue evidence="3">Leaf</tissue>
    </source>
</reference>
<dbReference type="GO" id="GO:0008483">
    <property type="term" value="F:transaminase activity"/>
    <property type="evidence" value="ECO:0007669"/>
    <property type="project" value="TreeGrafter"/>
</dbReference>
<gene>
    <name evidence="3" type="ORF">HYC85_011200</name>
</gene>
<dbReference type="GO" id="GO:0006520">
    <property type="term" value="P:amino acid metabolic process"/>
    <property type="evidence" value="ECO:0007669"/>
    <property type="project" value="TreeGrafter"/>
</dbReference>
<dbReference type="PANTHER" id="PTHR43795">
    <property type="entry name" value="BIFUNCTIONAL ASPARTATE AMINOTRANSFERASE AND GLUTAMATE/ASPARTATE-PREPHENATE AMINOTRANSFERASE-RELATED"/>
    <property type="match status" value="1"/>
</dbReference>
<feature type="domain" description="Aminotransferase class I/classII large" evidence="2">
    <location>
        <begin position="44"/>
        <end position="109"/>
    </location>
</feature>
<keyword evidence="1" id="KW-0663">Pyridoxal phosphate</keyword>
<proteinExistence type="predicted"/>
<comment type="caution">
    <text evidence="3">The sequence shown here is derived from an EMBL/GenBank/DDBJ whole genome shotgun (WGS) entry which is preliminary data.</text>
</comment>
<dbReference type="Proteomes" id="UP000593564">
    <property type="component" value="Unassembled WGS sequence"/>
</dbReference>
<accession>A0A7J7HMS5</accession>
<name>A0A7J7HMS5_CAMSI</name>
<dbReference type="PRINTS" id="PR00753">
    <property type="entry name" value="ACCSYNTHASE"/>
</dbReference>
<organism evidence="3 4">
    <name type="scientific">Camellia sinensis</name>
    <name type="common">Tea plant</name>
    <name type="synonym">Thea sinensis</name>
    <dbReference type="NCBI Taxonomy" id="4442"/>
    <lineage>
        <taxon>Eukaryota</taxon>
        <taxon>Viridiplantae</taxon>
        <taxon>Streptophyta</taxon>
        <taxon>Embryophyta</taxon>
        <taxon>Tracheophyta</taxon>
        <taxon>Spermatophyta</taxon>
        <taxon>Magnoliopsida</taxon>
        <taxon>eudicotyledons</taxon>
        <taxon>Gunneridae</taxon>
        <taxon>Pentapetalae</taxon>
        <taxon>asterids</taxon>
        <taxon>Ericales</taxon>
        <taxon>Theaceae</taxon>
        <taxon>Camellia</taxon>
    </lineage>
</organism>
<dbReference type="InterPro" id="IPR004839">
    <property type="entry name" value="Aminotransferase_I/II_large"/>
</dbReference>
<sequence>MVINNEAELLGKQQEIKSGGTVAYQKEGSRNENCRSQPGAIYSAGALQLAVAKFTGRVRGGRVKFDPNRIVMSGGVNGANETIMFCLADPGDAFLVPSPYYSAYVLIFYTNKSHK</sequence>
<dbReference type="GO" id="GO:0030170">
    <property type="term" value="F:pyridoxal phosphate binding"/>
    <property type="evidence" value="ECO:0007669"/>
    <property type="project" value="InterPro"/>
</dbReference>
<protein>
    <recommendedName>
        <fullName evidence="2">Aminotransferase class I/classII large domain-containing protein</fullName>
    </recommendedName>
</protein>
<dbReference type="SUPFAM" id="SSF53383">
    <property type="entry name" value="PLP-dependent transferases"/>
    <property type="match status" value="1"/>
</dbReference>
<dbReference type="Gene3D" id="3.40.640.10">
    <property type="entry name" value="Type I PLP-dependent aspartate aminotransferase-like (Major domain)"/>
    <property type="match status" value="1"/>
</dbReference>
<dbReference type="AlphaFoldDB" id="A0A7J7HMS5"/>
<keyword evidence="4" id="KW-1185">Reference proteome</keyword>
<evidence type="ECO:0000259" key="2">
    <source>
        <dbReference type="Pfam" id="PF00155"/>
    </source>
</evidence>
<evidence type="ECO:0000313" key="4">
    <source>
        <dbReference type="Proteomes" id="UP000593564"/>
    </source>
</evidence>